<feature type="chain" id="PRO_5043575703" evidence="1">
    <location>
        <begin position="22"/>
        <end position="251"/>
    </location>
</feature>
<keyword evidence="3" id="KW-1185">Reference proteome</keyword>
<proteinExistence type="predicted"/>
<accession>A0AAW0TSC8</accession>
<dbReference type="EMBL" id="JARAKH010000027">
    <property type="protein sequence ID" value="KAK8389512.1"/>
    <property type="molecule type" value="Genomic_DNA"/>
</dbReference>
<dbReference type="Proteomes" id="UP001487740">
    <property type="component" value="Unassembled WGS sequence"/>
</dbReference>
<gene>
    <name evidence="2" type="ORF">O3P69_008899</name>
</gene>
<reference evidence="2 3" key="1">
    <citation type="submission" date="2023-03" db="EMBL/GenBank/DDBJ databases">
        <title>High-quality genome of Scylla paramamosain provides insights in environmental adaptation.</title>
        <authorList>
            <person name="Zhang L."/>
        </authorList>
    </citation>
    <scope>NUCLEOTIDE SEQUENCE [LARGE SCALE GENOMIC DNA]</scope>
    <source>
        <strain evidence="2">LZ_2023a</strain>
        <tissue evidence="2">Muscle</tissue>
    </source>
</reference>
<protein>
    <submittedName>
        <fullName evidence="2">Uncharacterized protein</fullName>
    </submittedName>
</protein>
<organism evidence="2 3">
    <name type="scientific">Scylla paramamosain</name>
    <name type="common">Mud crab</name>
    <dbReference type="NCBI Taxonomy" id="85552"/>
    <lineage>
        <taxon>Eukaryota</taxon>
        <taxon>Metazoa</taxon>
        <taxon>Ecdysozoa</taxon>
        <taxon>Arthropoda</taxon>
        <taxon>Crustacea</taxon>
        <taxon>Multicrustacea</taxon>
        <taxon>Malacostraca</taxon>
        <taxon>Eumalacostraca</taxon>
        <taxon>Eucarida</taxon>
        <taxon>Decapoda</taxon>
        <taxon>Pleocyemata</taxon>
        <taxon>Brachyura</taxon>
        <taxon>Eubrachyura</taxon>
        <taxon>Portunoidea</taxon>
        <taxon>Portunidae</taxon>
        <taxon>Portuninae</taxon>
        <taxon>Scylla</taxon>
    </lineage>
</organism>
<dbReference type="AlphaFoldDB" id="A0AAW0TSC8"/>
<keyword evidence="1" id="KW-0732">Signal</keyword>
<evidence type="ECO:0000256" key="1">
    <source>
        <dbReference type="SAM" id="SignalP"/>
    </source>
</evidence>
<name>A0AAW0TSC8_SCYPA</name>
<comment type="caution">
    <text evidence="2">The sequence shown here is derived from an EMBL/GenBank/DDBJ whole genome shotgun (WGS) entry which is preliminary data.</text>
</comment>
<evidence type="ECO:0000313" key="2">
    <source>
        <dbReference type="EMBL" id="KAK8389512.1"/>
    </source>
</evidence>
<feature type="signal peptide" evidence="1">
    <location>
        <begin position="1"/>
        <end position="21"/>
    </location>
</feature>
<sequence>MKGMRLSLPLLFLALVGLGNAESDVSQFARDYAPYLRFDSKEGEGNLCFPHNAQEFFEARKSGDWSRKCNRDYDSVAGGSIPTYWHAMTCGYHLHIAYWNFYGYNEDCDCCSGERDAWWEFIVVKKNGWYTRIPGHYETFNTTHPVAYIGKSNHGTYHDDGGTGTCCYYEDFRNPGSPNKHMVTWDNLIELKQEDGEGWMADSNIDWWHGLKSPIFRDDWDLCGLVGCTGSSLQVCGTCGCHKSDIGDDPF</sequence>
<evidence type="ECO:0000313" key="3">
    <source>
        <dbReference type="Proteomes" id="UP001487740"/>
    </source>
</evidence>